<dbReference type="HOGENOM" id="CLU_1980452_0_0_7"/>
<accession>B6BHG1</accession>
<proteinExistence type="predicted"/>
<protein>
    <submittedName>
        <fullName evidence="1">Uncharacterized protein</fullName>
    </submittedName>
</protein>
<sequence length="125" mass="14310">MSVKKGLIFGLLFGFLVLGILSMQRAMPQDKEERIYKAIKVYSPYKLEKRIGGLTIINSQTGIKEKPSAAEVLHRLDELNKEWGKNHIVIKDNDAIILGDNNQTVVKIFIETEKERTFLKNFYGI</sequence>
<accession>H1FT38</accession>
<comment type="caution">
    <text evidence="1">The sequence shown here is derived from an EMBL/GenBank/DDBJ whole genome shotgun (WGS) entry which is preliminary data.</text>
</comment>
<dbReference type="PATRIC" id="fig|929558.5.peg.1424"/>
<name>B6BHG1_SULGG</name>
<evidence type="ECO:0000313" key="1">
    <source>
        <dbReference type="EMBL" id="EHP29957.1"/>
    </source>
</evidence>
<gene>
    <name evidence="1" type="ORF">SMGD1_1433</name>
</gene>
<dbReference type="Proteomes" id="UP000006431">
    <property type="component" value="Unassembled WGS sequence"/>
</dbReference>
<dbReference type="AlphaFoldDB" id="B6BHG1"/>
<dbReference type="EMBL" id="AFRZ01000001">
    <property type="protein sequence ID" value="EHP29957.1"/>
    <property type="molecule type" value="Genomic_DNA"/>
</dbReference>
<reference evidence="1 2" key="1">
    <citation type="journal article" date="2012" name="Proc. Natl. Acad. Sci. U.S.A.">
        <title>Genome and physiology of a model Epsilonproteobacterium responsible for sulfide detoxification in marine oxygen depletion zones.</title>
        <authorList>
            <person name="Grote J."/>
            <person name="Schott T."/>
            <person name="Bruckner C.G."/>
            <person name="Glockner F.O."/>
            <person name="Jost G."/>
            <person name="Teeling H."/>
            <person name="Labrenz M."/>
            <person name="Jurgens K."/>
        </authorList>
    </citation>
    <scope>NUCLEOTIDE SEQUENCE [LARGE SCALE GENOMIC DNA]</scope>
    <source>
        <strain evidence="1 2">GD1</strain>
    </source>
</reference>
<dbReference type="STRING" id="929558.SMGD1_1433"/>
<organism evidence="1 2">
    <name type="scientific">Sulfurimonas gotlandica (strain DSM 19862 / JCM 16533 / GD1)</name>
    <dbReference type="NCBI Taxonomy" id="929558"/>
    <lineage>
        <taxon>Bacteria</taxon>
        <taxon>Pseudomonadati</taxon>
        <taxon>Campylobacterota</taxon>
        <taxon>Epsilonproteobacteria</taxon>
        <taxon>Campylobacterales</taxon>
        <taxon>Sulfurimonadaceae</taxon>
        <taxon>Sulfurimonas</taxon>
    </lineage>
</organism>
<keyword evidence="2" id="KW-1185">Reference proteome</keyword>
<dbReference type="RefSeq" id="WP_008335434.1">
    <property type="nucleotide sequence ID" value="NZ_AFRZ01000001.1"/>
</dbReference>
<dbReference type="OrthoDB" id="5348017at2"/>
<dbReference type="eggNOG" id="ENOG503136D">
    <property type="taxonomic scope" value="Bacteria"/>
</dbReference>
<evidence type="ECO:0000313" key="2">
    <source>
        <dbReference type="Proteomes" id="UP000006431"/>
    </source>
</evidence>